<dbReference type="PANTHER" id="PTHR10920:SF18">
    <property type="entry name" value="RRNA METHYLTRANSFERASE 2, MITOCHONDRIAL"/>
    <property type="match status" value="1"/>
</dbReference>
<dbReference type="RefSeq" id="XP_027616596.1">
    <property type="nucleotide sequence ID" value="XM_027760795.1"/>
</dbReference>
<evidence type="ECO:0000256" key="5">
    <source>
        <dbReference type="ARBA" id="ARBA00022691"/>
    </source>
</evidence>
<keyword evidence="10" id="KW-1185">Reference proteome</keyword>
<dbReference type="PIRSF" id="PIRSF005461">
    <property type="entry name" value="23S_rRNA_mtase"/>
    <property type="match status" value="1"/>
</dbReference>
<organism evidence="9 10">
    <name type="scientific">Sparassis crispa</name>
    <dbReference type="NCBI Taxonomy" id="139825"/>
    <lineage>
        <taxon>Eukaryota</taxon>
        <taxon>Fungi</taxon>
        <taxon>Dikarya</taxon>
        <taxon>Basidiomycota</taxon>
        <taxon>Agaricomycotina</taxon>
        <taxon>Agaricomycetes</taxon>
        <taxon>Polyporales</taxon>
        <taxon>Sparassidaceae</taxon>
        <taxon>Sparassis</taxon>
    </lineage>
</organism>
<dbReference type="InParanoid" id="A0A401GU26"/>
<dbReference type="SUPFAM" id="SSF53335">
    <property type="entry name" value="S-adenosyl-L-methionine-dependent methyltransferases"/>
    <property type="match status" value="1"/>
</dbReference>
<dbReference type="OrthoDB" id="20105at2759"/>
<dbReference type="Gene3D" id="3.40.50.150">
    <property type="entry name" value="Vaccinia Virus protein VP39"/>
    <property type="match status" value="1"/>
</dbReference>
<dbReference type="InterPro" id="IPR015507">
    <property type="entry name" value="rRNA-MeTfrase_E"/>
</dbReference>
<dbReference type="GO" id="GO:0008650">
    <property type="term" value="F:rRNA (uridine-2'-O-)-methyltransferase activity"/>
    <property type="evidence" value="ECO:0007669"/>
    <property type="project" value="TreeGrafter"/>
</dbReference>
<dbReference type="STRING" id="139825.A0A401GU26"/>
<proteinExistence type="inferred from homology"/>
<reference evidence="9 10" key="1">
    <citation type="journal article" date="2018" name="Sci. Rep.">
        <title>Genome sequence of the cauliflower mushroom Sparassis crispa (Hanabiratake) and its association with beneficial usage.</title>
        <authorList>
            <person name="Kiyama R."/>
            <person name="Furutani Y."/>
            <person name="Kawaguchi K."/>
            <person name="Nakanishi T."/>
        </authorList>
    </citation>
    <scope>NUCLEOTIDE SEQUENCE [LARGE SCALE GENOMIC DNA]</scope>
</reference>
<keyword evidence="5 7" id="KW-0949">S-adenosyl-L-methionine</keyword>
<dbReference type="InterPro" id="IPR050082">
    <property type="entry name" value="RNA_methyltr_RlmE"/>
</dbReference>
<dbReference type="HAMAP" id="MF_01547">
    <property type="entry name" value="RNA_methyltr_E"/>
    <property type="match status" value="1"/>
</dbReference>
<protein>
    <recommendedName>
        <fullName evidence="6">rRNA methyltransferase 2, mitochondrial</fullName>
    </recommendedName>
</protein>
<dbReference type="InterPro" id="IPR002877">
    <property type="entry name" value="RNA_MeTrfase_FtsJ_dom"/>
</dbReference>
<dbReference type="PANTHER" id="PTHR10920">
    <property type="entry name" value="RIBOSOMAL RNA METHYLTRANSFERASE"/>
    <property type="match status" value="1"/>
</dbReference>
<dbReference type="Pfam" id="PF01728">
    <property type="entry name" value="FtsJ"/>
    <property type="match status" value="2"/>
</dbReference>
<evidence type="ECO:0000256" key="1">
    <source>
        <dbReference type="ARBA" id="ARBA00009258"/>
    </source>
</evidence>
<evidence type="ECO:0000256" key="6">
    <source>
        <dbReference type="ARBA" id="ARBA00041184"/>
    </source>
</evidence>
<comment type="similarity">
    <text evidence="1">Belongs to the class I-like SAM-binding methyltransferase superfamily. RNA methyltransferase RlmE family.</text>
</comment>
<evidence type="ECO:0000256" key="2">
    <source>
        <dbReference type="ARBA" id="ARBA00022552"/>
    </source>
</evidence>
<feature type="domain" description="Ribosomal RNA methyltransferase FtsJ" evidence="8">
    <location>
        <begin position="37"/>
        <end position="101"/>
    </location>
</feature>
<evidence type="ECO:0000313" key="10">
    <source>
        <dbReference type="Proteomes" id="UP000287166"/>
    </source>
</evidence>
<keyword evidence="3" id="KW-0489">Methyltransferase</keyword>
<dbReference type="GeneID" id="38782600"/>
<sequence length="293" mass="32149">MSLSATRPLLSSSSRQWLSRQARDPYVRERLNHPDKFRARSAFKLLEIDQKFNLFTPAVRTVVDLGAAPGGWSQVVAGKLGWTQDVVVVPRKARGKGKAVDRSDGLRKFDRRSSPVPEVDEDFIDPLRDTGLDLEQSVLRPAGRGTILAVDLLPIQPIPGVKTVRMDFLSEEARAHIGSLLQHEAGSGGKADLILSDMAANKTGNDVADSGSGVIISQVVLTFAESHLRVKKSSEKSGGGTLVLKYFDDPAHKEMRDTVLSRYFQTVVSHKPPASRSESSERYWICTGFRGSP</sequence>
<evidence type="ECO:0000256" key="4">
    <source>
        <dbReference type="ARBA" id="ARBA00022679"/>
    </source>
</evidence>
<evidence type="ECO:0000256" key="7">
    <source>
        <dbReference type="PIRSR" id="PIRSR005461-1"/>
    </source>
</evidence>
<evidence type="ECO:0000256" key="3">
    <source>
        <dbReference type="ARBA" id="ARBA00022603"/>
    </source>
</evidence>
<keyword evidence="4" id="KW-0808">Transferase</keyword>
<feature type="active site" description="Proton acceptor" evidence="7">
    <location>
        <position position="245"/>
    </location>
</feature>
<dbReference type="Proteomes" id="UP000287166">
    <property type="component" value="Unassembled WGS sequence"/>
</dbReference>
<dbReference type="FunCoup" id="A0A401GU26">
    <property type="interactions" value="1306"/>
</dbReference>
<evidence type="ECO:0000259" key="8">
    <source>
        <dbReference type="Pfam" id="PF01728"/>
    </source>
</evidence>
<dbReference type="AlphaFoldDB" id="A0A401GU26"/>
<accession>A0A401GU26</accession>
<feature type="domain" description="Ribosomal RNA methyltransferase FtsJ" evidence="8">
    <location>
        <begin position="138"/>
        <end position="289"/>
    </location>
</feature>
<keyword evidence="2" id="KW-0698">rRNA processing</keyword>
<comment type="caution">
    <text evidence="9">The sequence shown here is derived from an EMBL/GenBank/DDBJ whole genome shotgun (WGS) entry which is preliminary data.</text>
</comment>
<name>A0A401GU26_9APHY</name>
<gene>
    <name evidence="9" type="ORF">SCP_0802050</name>
</gene>
<dbReference type="GO" id="GO:0005739">
    <property type="term" value="C:mitochondrion"/>
    <property type="evidence" value="ECO:0007669"/>
    <property type="project" value="TreeGrafter"/>
</dbReference>
<dbReference type="EMBL" id="BFAD01000008">
    <property type="protein sequence ID" value="GBE85683.1"/>
    <property type="molecule type" value="Genomic_DNA"/>
</dbReference>
<dbReference type="InterPro" id="IPR029063">
    <property type="entry name" value="SAM-dependent_MTases_sf"/>
</dbReference>
<evidence type="ECO:0000313" key="9">
    <source>
        <dbReference type="EMBL" id="GBE85683.1"/>
    </source>
</evidence>